<comment type="subcellular location">
    <subcellularLocation>
        <location evidence="1">Cell junction</location>
        <location evidence="1">Tight junction</location>
    </subcellularLocation>
    <subcellularLocation>
        <location evidence="2">Cell membrane</location>
        <topology evidence="2">Multi-pass membrane protein</topology>
    </subcellularLocation>
</comment>
<dbReference type="InterPro" id="IPR006187">
    <property type="entry name" value="Claudin"/>
</dbReference>
<protein>
    <recommendedName>
        <fullName evidence="13">Claudin-34-like</fullName>
    </recommendedName>
</protein>
<dbReference type="AlphaFoldDB" id="A0AAV6FH27"/>
<reference evidence="11" key="1">
    <citation type="submission" date="2020-10" db="EMBL/GenBank/DDBJ databases">
        <title>Chromosome-scale genome assembly of the Allis shad, Alosa alosa.</title>
        <authorList>
            <person name="Margot Z."/>
            <person name="Christophe K."/>
            <person name="Cabau C."/>
            <person name="Louis A."/>
            <person name="Berthelot C."/>
            <person name="Parey E."/>
            <person name="Roest Crollius H."/>
            <person name="Montfort J."/>
            <person name="Robinson-Rechavi M."/>
            <person name="Bucao C."/>
            <person name="Bouchez O."/>
            <person name="Gislard M."/>
            <person name="Lluch J."/>
            <person name="Milhes M."/>
            <person name="Lampietro C."/>
            <person name="Lopez Roques C."/>
            <person name="Donnadieu C."/>
            <person name="Braasch I."/>
            <person name="Desvignes T."/>
            <person name="Postlethwait J."/>
            <person name="Bobe J."/>
            <person name="Guiguen Y."/>
        </authorList>
    </citation>
    <scope>NUCLEOTIDE SEQUENCE</scope>
    <source>
        <strain evidence="11">M-15738</strain>
        <tissue evidence="11">Blood</tissue>
    </source>
</reference>
<comment type="caution">
    <text evidence="11">The sequence shown here is derived from an EMBL/GenBank/DDBJ whole genome shotgun (WGS) entry which is preliminary data.</text>
</comment>
<organism evidence="11 12">
    <name type="scientific">Alosa alosa</name>
    <name type="common">allis shad</name>
    <dbReference type="NCBI Taxonomy" id="278164"/>
    <lineage>
        <taxon>Eukaryota</taxon>
        <taxon>Metazoa</taxon>
        <taxon>Chordata</taxon>
        <taxon>Craniata</taxon>
        <taxon>Vertebrata</taxon>
        <taxon>Euteleostomi</taxon>
        <taxon>Actinopterygii</taxon>
        <taxon>Neopterygii</taxon>
        <taxon>Teleostei</taxon>
        <taxon>Clupei</taxon>
        <taxon>Clupeiformes</taxon>
        <taxon>Clupeoidei</taxon>
        <taxon>Clupeidae</taxon>
        <taxon>Alosa</taxon>
    </lineage>
</organism>
<keyword evidence="8 10" id="KW-1133">Transmembrane helix</keyword>
<evidence type="ECO:0000256" key="9">
    <source>
        <dbReference type="ARBA" id="ARBA00023136"/>
    </source>
</evidence>
<evidence type="ECO:0000256" key="3">
    <source>
        <dbReference type="ARBA" id="ARBA00008295"/>
    </source>
</evidence>
<evidence type="ECO:0000313" key="11">
    <source>
        <dbReference type="EMBL" id="KAG5262109.1"/>
    </source>
</evidence>
<feature type="transmembrane region" description="Helical" evidence="10">
    <location>
        <begin position="41"/>
        <end position="60"/>
    </location>
</feature>
<evidence type="ECO:0000256" key="5">
    <source>
        <dbReference type="ARBA" id="ARBA00022475"/>
    </source>
</evidence>
<dbReference type="EMBL" id="JADWDJ010000023">
    <property type="protein sequence ID" value="KAG5262109.1"/>
    <property type="molecule type" value="Genomic_DNA"/>
</dbReference>
<accession>A0AAV6FH27</accession>
<keyword evidence="4" id="KW-0796">Tight junction</keyword>
<dbReference type="Gene3D" id="1.20.140.150">
    <property type="match status" value="1"/>
</dbReference>
<evidence type="ECO:0008006" key="13">
    <source>
        <dbReference type="Google" id="ProtNLM"/>
    </source>
</evidence>
<evidence type="ECO:0000256" key="7">
    <source>
        <dbReference type="ARBA" id="ARBA00022949"/>
    </source>
</evidence>
<dbReference type="GO" id="GO:0005923">
    <property type="term" value="C:bicellular tight junction"/>
    <property type="evidence" value="ECO:0007669"/>
    <property type="project" value="UniProtKB-SubCell"/>
</dbReference>
<dbReference type="PANTHER" id="PTHR12002">
    <property type="entry name" value="CLAUDIN"/>
    <property type="match status" value="1"/>
</dbReference>
<keyword evidence="9 10" id="KW-0472">Membrane</keyword>
<keyword evidence="5" id="KW-1003">Cell membrane</keyword>
<keyword evidence="7" id="KW-0965">Cell junction</keyword>
<evidence type="ECO:0000256" key="4">
    <source>
        <dbReference type="ARBA" id="ARBA00022427"/>
    </source>
</evidence>
<keyword evidence="12" id="KW-1185">Reference proteome</keyword>
<dbReference type="GO" id="GO:0005198">
    <property type="term" value="F:structural molecule activity"/>
    <property type="evidence" value="ECO:0007669"/>
    <property type="project" value="InterPro"/>
</dbReference>
<evidence type="ECO:0000313" key="12">
    <source>
        <dbReference type="Proteomes" id="UP000823561"/>
    </source>
</evidence>
<evidence type="ECO:0000256" key="10">
    <source>
        <dbReference type="SAM" id="Phobius"/>
    </source>
</evidence>
<gene>
    <name evidence="11" type="ORF">AALO_G00292330</name>
</gene>
<proteinExistence type="inferred from homology"/>
<dbReference type="PRINTS" id="PR01077">
    <property type="entry name" value="CLAUDIN"/>
</dbReference>
<evidence type="ECO:0000256" key="1">
    <source>
        <dbReference type="ARBA" id="ARBA00004435"/>
    </source>
</evidence>
<dbReference type="InterPro" id="IPR004031">
    <property type="entry name" value="PMP22/EMP/MP20/Claudin"/>
</dbReference>
<keyword evidence="6 10" id="KW-0812">Transmembrane</keyword>
<dbReference type="Proteomes" id="UP000823561">
    <property type="component" value="Chromosome 23"/>
</dbReference>
<evidence type="ECO:0000256" key="8">
    <source>
        <dbReference type="ARBA" id="ARBA00022989"/>
    </source>
</evidence>
<evidence type="ECO:0000256" key="2">
    <source>
        <dbReference type="ARBA" id="ARBA00004651"/>
    </source>
</evidence>
<feature type="transmembrane region" description="Helical" evidence="10">
    <location>
        <begin position="116"/>
        <end position="141"/>
    </location>
</feature>
<evidence type="ECO:0000256" key="6">
    <source>
        <dbReference type="ARBA" id="ARBA00022692"/>
    </source>
</evidence>
<dbReference type="GO" id="GO:0005886">
    <property type="term" value="C:plasma membrane"/>
    <property type="evidence" value="ECO:0007669"/>
    <property type="project" value="UniProtKB-SubCell"/>
</dbReference>
<feature type="transmembrane region" description="Helical" evidence="10">
    <location>
        <begin position="204"/>
        <end position="230"/>
    </location>
</feature>
<feature type="transmembrane region" description="Helical" evidence="10">
    <location>
        <begin position="162"/>
        <end position="184"/>
    </location>
</feature>
<sequence length="279" mass="31027">MSISLFAMPFSLRQGKWNHLEGPGCFVCRVSWDQVAHPQLVGLWLGSIGWILTMVTIGMVQWRLWVVADMSVVSSGLAWVGIWRVCFYSHTVVTSQRGPLYCQKMDISDRFIPKEIAVAQVLMLLALVLGLLANASTLYGLRNVFFGLDERRPIRVAFTAGGLLHLLSSLCSLLPLSLNLHAVATNQNISFPENFHMPPTPLQQYVGVAIRVGISAAVLTIVSGVMFLCYQFPVRAHARVEPSWAEESSSNDPSAGRPHYFRPYLACRDNPAFQSQEHV</sequence>
<comment type="similarity">
    <text evidence="3">Belongs to the claudin family.</text>
</comment>
<name>A0AAV6FH27_9TELE</name>
<dbReference type="Pfam" id="PF13903">
    <property type="entry name" value="Claudin_2"/>
    <property type="match status" value="1"/>
</dbReference>